<dbReference type="GO" id="GO:0005975">
    <property type="term" value="P:carbohydrate metabolic process"/>
    <property type="evidence" value="ECO:0007669"/>
    <property type="project" value="InterPro"/>
</dbReference>
<sequence>MSAFKTFLVSSLAIGAGLCNPVPAGRAQNHPTAAEAEAAVPATGGSIKPPAGFTKVVFLDDFSKAKAGSQPSKAKWTYDLGIGYPGGATNWGTGEIQHYTADKENIAIVDGALRITPVKKGEKWTSARIETTASQDFTCPPGKKLRIEASIKIPASDPSTQMGIWPAFWSMGSAFRNNVTSWPAIGELDVLEVSNGSPQVFHTAHCGVVNGGPCEEKNGKGSGATYTRGKWTKFAIDVDRTSKDWKAEKLVWSVDGKPTFTLTGQQVGDAKAWAPLTSTPKMILLNVAVGGEFPNAKAGKGVVTPNAKTVGGPQSAMDVKYVAAFTS</sequence>
<dbReference type="OrthoDB" id="192832at2759"/>
<dbReference type="InterPro" id="IPR000757">
    <property type="entry name" value="Beta-glucanase-like"/>
</dbReference>
<feature type="signal peptide" evidence="1">
    <location>
        <begin position="1"/>
        <end position="19"/>
    </location>
</feature>
<feature type="chain" id="PRO_5009385552" evidence="1">
    <location>
        <begin position="20"/>
        <end position="327"/>
    </location>
</feature>
<dbReference type="AlphaFoldDB" id="A0A0C4E0S7"/>
<reference evidence="4" key="4">
    <citation type="journal article" date="2015" name="G3 (Bethesda)">
        <title>Genome sequences of three phytopathogenic species of the Magnaporthaceae family of fungi.</title>
        <authorList>
            <person name="Okagaki L.H."/>
            <person name="Nunes C.C."/>
            <person name="Sailsbery J."/>
            <person name="Clay B."/>
            <person name="Brown D."/>
            <person name="John T."/>
            <person name="Oh Y."/>
            <person name="Young N."/>
            <person name="Fitzgerald M."/>
            <person name="Haas B.J."/>
            <person name="Zeng Q."/>
            <person name="Young S."/>
            <person name="Adiconis X."/>
            <person name="Fan L."/>
            <person name="Levin J.Z."/>
            <person name="Mitchell T.K."/>
            <person name="Okubara P.A."/>
            <person name="Farman M.L."/>
            <person name="Kohn L.M."/>
            <person name="Birren B."/>
            <person name="Ma L.-J."/>
            <person name="Dean R.A."/>
        </authorList>
    </citation>
    <scope>NUCLEOTIDE SEQUENCE</scope>
    <source>
        <strain evidence="4">ATCC 64411 / 73-15</strain>
    </source>
</reference>
<evidence type="ECO:0000259" key="2">
    <source>
        <dbReference type="PROSITE" id="PS51762"/>
    </source>
</evidence>
<dbReference type="eggNOG" id="ENOG502S1W9">
    <property type="taxonomic scope" value="Eukaryota"/>
</dbReference>
<dbReference type="Pfam" id="PF26113">
    <property type="entry name" value="GH16_XgeA"/>
    <property type="match status" value="1"/>
</dbReference>
<reference evidence="5" key="2">
    <citation type="submission" date="2010-05" db="EMBL/GenBank/DDBJ databases">
        <title>The genome sequence of Magnaporthe poae strain ATCC 64411.</title>
        <authorList>
            <person name="Ma L.-J."/>
            <person name="Dead R."/>
            <person name="Young S."/>
            <person name="Zeng Q."/>
            <person name="Koehrsen M."/>
            <person name="Alvarado L."/>
            <person name="Berlin A."/>
            <person name="Chapman S.B."/>
            <person name="Chen Z."/>
            <person name="Freedman E."/>
            <person name="Gellesch M."/>
            <person name="Goldberg J."/>
            <person name="Griggs A."/>
            <person name="Gujja S."/>
            <person name="Heilman E.R."/>
            <person name="Heiman D."/>
            <person name="Hepburn T."/>
            <person name="Howarth C."/>
            <person name="Jen D."/>
            <person name="Larson L."/>
            <person name="Mehta T."/>
            <person name="Neiman D."/>
            <person name="Pearson M."/>
            <person name="Roberts A."/>
            <person name="Saif S."/>
            <person name="Shea T."/>
            <person name="Shenoy N."/>
            <person name="Sisk P."/>
            <person name="Stolte C."/>
            <person name="Sykes S."/>
            <person name="Walk T."/>
            <person name="White J."/>
            <person name="Yandava C."/>
            <person name="Haas B."/>
            <person name="Nusbaum C."/>
            <person name="Birren B."/>
        </authorList>
    </citation>
    <scope>NUCLEOTIDE SEQUENCE [LARGE SCALE GENOMIC DNA]</scope>
    <source>
        <strain evidence="5">ATCC 64411 / 73-15</strain>
    </source>
</reference>
<accession>A0A0C4E0S7</accession>
<reference evidence="4" key="5">
    <citation type="submission" date="2015-06" db="UniProtKB">
        <authorList>
            <consortium name="EnsemblFungi"/>
        </authorList>
    </citation>
    <scope>IDENTIFICATION</scope>
    <source>
        <strain evidence="4">ATCC 64411</strain>
    </source>
</reference>
<dbReference type="STRING" id="644358.A0A0C4E0S7"/>
<dbReference type="EMBL" id="ADBL01001427">
    <property type="status" value="NOT_ANNOTATED_CDS"/>
    <property type="molecule type" value="Genomic_DNA"/>
</dbReference>
<dbReference type="PROSITE" id="PS51762">
    <property type="entry name" value="GH16_2"/>
    <property type="match status" value="1"/>
</dbReference>
<dbReference type="InterPro" id="IPR050546">
    <property type="entry name" value="Glycosyl_Hydrlase_16"/>
</dbReference>
<evidence type="ECO:0000313" key="3">
    <source>
        <dbReference type="EMBL" id="KLU86954.1"/>
    </source>
</evidence>
<keyword evidence="5" id="KW-1185">Reference proteome</keyword>
<dbReference type="PANTHER" id="PTHR10963">
    <property type="entry name" value="GLYCOSYL HYDROLASE-RELATED"/>
    <property type="match status" value="1"/>
</dbReference>
<dbReference type="EMBL" id="GL876970">
    <property type="protein sequence ID" value="KLU86954.1"/>
    <property type="molecule type" value="Genomic_DNA"/>
</dbReference>
<reference evidence="3" key="3">
    <citation type="submission" date="2011-03" db="EMBL/GenBank/DDBJ databases">
        <title>Annotation of Magnaporthe poae ATCC 64411.</title>
        <authorList>
            <person name="Ma L.-J."/>
            <person name="Dead R."/>
            <person name="Young S.K."/>
            <person name="Zeng Q."/>
            <person name="Gargeya S."/>
            <person name="Fitzgerald M."/>
            <person name="Haas B."/>
            <person name="Abouelleil A."/>
            <person name="Alvarado L."/>
            <person name="Arachchi H.M."/>
            <person name="Berlin A."/>
            <person name="Brown A."/>
            <person name="Chapman S.B."/>
            <person name="Chen Z."/>
            <person name="Dunbar C."/>
            <person name="Freedman E."/>
            <person name="Gearin G."/>
            <person name="Gellesch M."/>
            <person name="Goldberg J."/>
            <person name="Griggs A."/>
            <person name="Gujja S."/>
            <person name="Heiman D."/>
            <person name="Howarth C."/>
            <person name="Larson L."/>
            <person name="Lui A."/>
            <person name="MacDonald P.J.P."/>
            <person name="Mehta T."/>
            <person name="Montmayeur A."/>
            <person name="Murphy C."/>
            <person name="Neiman D."/>
            <person name="Pearson M."/>
            <person name="Priest M."/>
            <person name="Roberts A."/>
            <person name="Saif S."/>
            <person name="Shea T."/>
            <person name="Shenoy N."/>
            <person name="Sisk P."/>
            <person name="Stolte C."/>
            <person name="Sykes S."/>
            <person name="Yandava C."/>
            <person name="Wortman J."/>
            <person name="Nusbaum C."/>
            <person name="Birren B."/>
        </authorList>
    </citation>
    <scope>NUCLEOTIDE SEQUENCE</scope>
    <source>
        <strain evidence="3">ATCC 64411</strain>
    </source>
</reference>
<evidence type="ECO:0000313" key="5">
    <source>
        <dbReference type="Proteomes" id="UP000011715"/>
    </source>
</evidence>
<reference evidence="3" key="1">
    <citation type="submission" date="2010-05" db="EMBL/GenBank/DDBJ databases">
        <title>The Genome Sequence of Magnaporthe poae strain ATCC 64411.</title>
        <authorList>
            <consortium name="The Broad Institute Genome Sequencing Platform"/>
            <consortium name="Broad Institute Genome Sequencing Center for Infectious Disease"/>
            <person name="Ma L.-J."/>
            <person name="Dead R."/>
            <person name="Young S."/>
            <person name="Zeng Q."/>
            <person name="Koehrsen M."/>
            <person name="Alvarado L."/>
            <person name="Berlin A."/>
            <person name="Chapman S.B."/>
            <person name="Chen Z."/>
            <person name="Freedman E."/>
            <person name="Gellesch M."/>
            <person name="Goldberg J."/>
            <person name="Griggs A."/>
            <person name="Gujja S."/>
            <person name="Heilman E.R."/>
            <person name="Heiman D."/>
            <person name="Hepburn T."/>
            <person name="Howarth C."/>
            <person name="Jen D."/>
            <person name="Larson L."/>
            <person name="Mehta T."/>
            <person name="Neiman D."/>
            <person name="Pearson M."/>
            <person name="Roberts A."/>
            <person name="Saif S."/>
            <person name="Shea T."/>
            <person name="Shenoy N."/>
            <person name="Sisk P."/>
            <person name="Stolte C."/>
            <person name="Sykes S."/>
            <person name="Walk T."/>
            <person name="White J."/>
            <person name="Yandava C."/>
            <person name="Haas B."/>
            <person name="Nusbaum C."/>
            <person name="Birren B."/>
        </authorList>
    </citation>
    <scope>NUCLEOTIDE SEQUENCE</scope>
    <source>
        <strain evidence="3">ATCC 64411</strain>
    </source>
</reference>
<evidence type="ECO:0000313" key="4">
    <source>
        <dbReference type="EnsemblFungi" id="MAPG_05961T0"/>
    </source>
</evidence>
<feature type="domain" description="GH16" evidence="2">
    <location>
        <begin position="41"/>
        <end position="327"/>
    </location>
</feature>
<dbReference type="Proteomes" id="UP000011715">
    <property type="component" value="Unassembled WGS sequence"/>
</dbReference>
<evidence type="ECO:0000256" key="1">
    <source>
        <dbReference type="SAM" id="SignalP"/>
    </source>
</evidence>
<protein>
    <submittedName>
        <fullName evidence="3">Secreted glucosidase</fullName>
    </submittedName>
</protein>
<dbReference type="InterPro" id="IPR013320">
    <property type="entry name" value="ConA-like_dom_sf"/>
</dbReference>
<dbReference type="PANTHER" id="PTHR10963:SF60">
    <property type="entry name" value="GRAM-NEGATIVE BACTERIA-BINDING PROTEIN 1-RELATED"/>
    <property type="match status" value="1"/>
</dbReference>
<keyword evidence="1" id="KW-0732">Signal</keyword>
<dbReference type="EnsemblFungi" id="MAPG_05961T0">
    <property type="protein sequence ID" value="MAPG_05961T0"/>
    <property type="gene ID" value="MAPG_05961"/>
</dbReference>
<dbReference type="Gene3D" id="2.60.120.200">
    <property type="match status" value="1"/>
</dbReference>
<dbReference type="CDD" id="cd02182">
    <property type="entry name" value="GH16_Strep_laminarinase_like"/>
    <property type="match status" value="1"/>
</dbReference>
<proteinExistence type="predicted"/>
<organism evidence="4 5">
    <name type="scientific">Magnaporthiopsis poae (strain ATCC 64411 / 73-15)</name>
    <name type="common">Kentucky bluegrass fungus</name>
    <name type="synonym">Magnaporthe poae</name>
    <dbReference type="NCBI Taxonomy" id="644358"/>
    <lineage>
        <taxon>Eukaryota</taxon>
        <taxon>Fungi</taxon>
        <taxon>Dikarya</taxon>
        <taxon>Ascomycota</taxon>
        <taxon>Pezizomycotina</taxon>
        <taxon>Sordariomycetes</taxon>
        <taxon>Sordariomycetidae</taxon>
        <taxon>Magnaporthales</taxon>
        <taxon>Magnaporthaceae</taxon>
        <taxon>Magnaporthiopsis</taxon>
    </lineage>
</organism>
<gene>
    <name evidence="3" type="ORF">MAPG_05961</name>
</gene>
<dbReference type="SUPFAM" id="SSF49899">
    <property type="entry name" value="Concanavalin A-like lectins/glucanases"/>
    <property type="match status" value="1"/>
</dbReference>
<name>A0A0C4E0S7_MAGP6</name>
<dbReference type="GO" id="GO:0004553">
    <property type="term" value="F:hydrolase activity, hydrolyzing O-glycosyl compounds"/>
    <property type="evidence" value="ECO:0007669"/>
    <property type="project" value="InterPro"/>
</dbReference>
<dbReference type="OMA" id="GQYHTWA"/>
<dbReference type="VEuPathDB" id="FungiDB:MAPG_05961"/>